<sequence length="877" mass="96332">MNKNLNNTHAQVELIISRVALILFAILYTDYGFATEPDNAMPKSYARNIVEFDKDLLMLGAHSKVDLSRFSYGANASPGKYNVNIFLNNDLLSNEEIEFREGEEHQVFPCLTSHVISLINFKTEQLPARVRDALATPGECTDIKVLIPDANVDFDSNKQELHIEIPQLYINRVAQGTVNPALWDSGIPALTLGYYINGYDSQYSHGNSSRSLFSSLNAGLNIGEWYIRHNGSYNWQEKGHGEYSTLNSYVQRDITALRGQLIAGQYNTSGQQFNSLSFSGVQIKTDDRMLPESQRGYAPEIRGVAKTNAKVTVRQQNMIIYETTVSPGAFLINDLYPMGYGGDLQVTVQEADGSVTSYTVPYSSVAQLLRPGMQQFSMTAGKLRNTGVSDEPVFAEGTWTRGLSNIFTGFTGAQVSENYKAVNIGLAMGTNLGAFSVDVTHSDASLKAQDEEKITGQSYRLSYSKLISETDSNITLAAYRYSSSGYMDFLTAMQTQDALTNNADPDRIKRSKNRFTVNINQGLPSGWGNFYASASLEKYWNDEENYDKQYQVGYSNNYKRISYSLNISRTRTDYGENQTNWFLNFTLPLWESRETRSPYLSLRYNQDDNGGKGEQALISGGFGENNKYNYNISASHDNSSGSSGSFGASWQGRAASVNGSYSTGRDYHSTSLGMNGTLIAHKGGITLTPFNSDTYALIEAKGASGATVAGYAGAVVDQNGYALFPSLTPYKMNKIAIDPAGSPLNVEFENTSLDVAPRAGAVVKVKFKTRKGIPILITSSFGGGVIPFGADVFDEKNNYIGAVSQGGMIYARVSEEKGTLQVKWGDDLNSRCYVSYQTVPGRGEGDNTWLPQQFNSPCLSRTIEGTGKNATAVARNN</sequence>
<keyword evidence="14" id="KW-1185">Reference proteome</keyword>
<dbReference type="InterPro" id="IPR043142">
    <property type="entry name" value="PapC-like_C_sf"/>
</dbReference>
<dbReference type="InterPro" id="IPR018030">
    <property type="entry name" value="Fimbrial_membr_usher_CS"/>
</dbReference>
<feature type="domain" description="PapC N-terminal" evidence="12">
    <location>
        <begin position="51"/>
        <end position="198"/>
    </location>
</feature>
<keyword evidence="6" id="KW-0732">Signal</keyword>
<dbReference type="Gene3D" id="2.60.40.3110">
    <property type="match status" value="1"/>
</dbReference>
<dbReference type="InterPro" id="IPR037224">
    <property type="entry name" value="PapC_N_sf"/>
</dbReference>
<gene>
    <name evidence="13" type="ORF">AAIG39_20655</name>
</gene>
<keyword evidence="4" id="KW-1134">Transmembrane beta strand</keyword>
<dbReference type="InterPro" id="IPR042186">
    <property type="entry name" value="FimD_plug_dom"/>
</dbReference>
<dbReference type="SUPFAM" id="SSF141729">
    <property type="entry name" value="FimD N-terminal domain-like"/>
    <property type="match status" value="1"/>
</dbReference>
<dbReference type="Gene3D" id="3.10.20.410">
    <property type="match status" value="1"/>
</dbReference>
<evidence type="ECO:0000256" key="10">
    <source>
        <dbReference type="SAM" id="Phobius"/>
    </source>
</evidence>
<evidence type="ECO:0000256" key="3">
    <source>
        <dbReference type="ARBA" id="ARBA00022448"/>
    </source>
</evidence>
<keyword evidence="10" id="KW-1133">Transmembrane helix</keyword>
<evidence type="ECO:0000256" key="7">
    <source>
        <dbReference type="ARBA" id="ARBA00023136"/>
    </source>
</evidence>
<evidence type="ECO:0000256" key="9">
    <source>
        <dbReference type="RuleBase" id="RU003884"/>
    </source>
</evidence>
<name>A0ABU9V9Q6_9ENTR</name>
<comment type="subcellular location">
    <subcellularLocation>
        <location evidence="1 9">Cell outer membrane</location>
        <topology evidence="1 9">Multi-pass membrane protein</topology>
    </subcellularLocation>
</comment>
<evidence type="ECO:0000256" key="4">
    <source>
        <dbReference type="ARBA" id="ARBA00022452"/>
    </source>
</evidence>
<keyword evidence="7 9" id="KW-0472">Membrane</keyword>
<evidence type="ECO:0000313" key="13">
    <source>
        <dbReference type="EMBL" id="MEN0581392.1"/>
    </source>
</evidence>
<accession>A0ABU9V9Q6</accession>
<dbReference type="EMBL" id="JBCIVJ010000020">
    <property type="protein sequence ID" value="MEN0581392.1"/>
    <property type="molecule type" value="Genomic_DNA"/>
</dbReference>
<evidence type="ECO:0000256" key="1">
    <source>
        <dbReference type="ARBA" id="ARBA00004571"/>
    </source>
</evidence>
<organism evidence="13 14">
    <name type="scientific">Phytobacter palmae</name>
    <dbReference type="NCBI Taxonomy" id="1855371"/>
    <lineage>
        <taxon>Bacteria</taxon>
        <taxon>Pseudomonadati</taxon>
        <taxon>Pseudomonadota</taxon>
        <taxon>Gammaproteobacteria</taxon>
        <taxon>Enterobacterales</taxon>
        <taxon>Enterobacteriaceae</taxon>
        <taxon>Phytobacter</taxon>
    </lineage>
</organism>
<dbReference type="PANTHER" id="PTHR30451:SF20">
    <property type="entry name" value="FIMBRIAE USHER"/>
    <property type="match status" value="1"/>
</dbReference>
<evidence type="ECO:0000256" key="5">
    <source>
        <dbReference type="ARBA" id="ARBA00022692"/>
    </source>
</evidence>
<dbReference type="PANTHER" id="PTHR30451">
    <property type="entry name" value="OUTER MEMBRANE USHER PROTEIN"/>
    <property type="match status" value="1"/>
</dbReference>
<comment type="caution">
    <text evidence="13">The sequence shown here is derived from an EMBL/GenBank/DDBJ whole genome shotgun (WGS) entry which is preliminary data.</text>
</comment>
<dbReference type="Gene3D" id="2.60.40.2070">
    <property type="match status" value="1"/>
</dbReference>
<dbReference type="Pfam" id="PF13954">
    <property type="entry name" value="PapC_N"/>
    <property type="match status" value="1"/>
</dbReference>
<dbReference type="PROSITE" id="PS01151">
    <property type="entry name" value="FIMBRIAL_USHER"/>
    <property type="match status" value="1"/>
</dbReference>
<comment type="similarity">
    <text evidence="2 9">Belongs to the fimbrial export usher family.</text>
</comment>
<dbReference type="InterPro" id="IPR000015">
    <property type="entry name" value="Fimb_usher"/>
</dbReference>
<evidence type="ECO:0000256" key="8">
    <source>
        <dbReference type="ARBA" id="ARBA00023237"/>
    </source>
</evidence>
<evidence type="ECO:0000313" key="14">
    <source>
        <dbReference type="Proteomes" id="UP001411173"/>
    </source>
</evidence>
<keyword evidence="5 9" id="KW-0812">Transmembrane</keyword>
<protein>
    <submittedName>
        <fullName evidence="13">Fimbria/pilus outer membrane usher protein</fullName>
    </submittedName>
</protein>
<dbReference type="InterPro" id="IPR025885">
    <property type="entry name" value="PapC_N"/>
</dbReference>
<evidence type="ECO:0000259" key="12">
    <source>
        <dbReference type="Pfam" id="PF13954"/>
    </source>
</evidence>
<keyword evidence="3 9" id="KW-0813">Transport</keyword>
<dbReference type="Proteomes" id="UP001411173">
    <property type="component" value="Unassembled WGS sequence"/>
</dbReference>
<dbReference type="Pfam" id="PF00577">
    <property type="entry name" value="Usher"/>
    <property type="match status" value="1"/>
</dbReference>
<dbReference type="InterPro" id="IPR025949">
    <property type="entry name" value="PapC-like_C"/>
</dbReference>
<keyword evidence="8 9" id="KW-0998">Cell outer membrane</keyword>
<proteinExistence type="inferred from homology"/>
<evidence type="ECO:0000259" key="11">
    <source>
        <dbReference type="Pfam" id="PF13953"/>
    </source>
</evidence>
<feature type="transmembrane region" description="Helical" evidence="10">
    <location>
        <begin position="12"/>
        <end position="34"/>
    </location>
</feature>
<evidence type="ECO:0000256" key="2">
    <source>
        <dbReference type="ARBA" id="ARBA00008064"/>
    </source>
</evidence>
<dbReference type="Gene3D" id="2.60.40.2610">
    <property type="entry name" value="Outer membrane usher protein FimD, plug domain"/>
    <property type="match status" value="1"/>
</dbReference>
<reference evidence="13 14" key="1">
    <citation type="submission" date="2024-02" db="EMBL/GenBank/DDBJ databases">
        <title>Whole genome of MDR Enterobacteriaceae from southern Thailand.</title>
        <authorList>
            <person name="Surachat K."/>
        </authorList>
    </citation>
    <scope>NUCLEOTIDE SEQUENCE [LARGE SCALE GENOMIC DNA]</scope>
    <source>
        <strain evidence="13 14">PSU_29</strain>
    </source>
</reference>
<dbReference type="RefSeq" id="WP_343194619.1">
    <property type="nucleotide sequence ID" value="NZ_JBCIVJ010000020.1"/>
</dbReference>
<keyword evidence="9" id="KW-1029">Fimbrium biogenesis</keyword>
<evidence type="ECO:0000256" key="6">
    <source>
        <dbReference type="ARBA" id="ARBA00022729"/>
    </source>
</evidence>
<dbReference type="Pfam" id="PF13953">
    <property type="entry name" value="PapC_C"/>
    <property type="match status" value="1"/>
</dbReference>
<feature type="domain" description="PapC-like C-terminal" evidence="11">
    <location>
        <begin position="782"/>
        <end position="837"/>
    </location>
</feature>